<dbReference type="PROSITE" id="PS51679">
    <property type="entry name" value="SAM_MT_C5"/>
    <property type="match status" value="1"/>
</dbReference>
<keyword evidence="5" id="KW-0680">Restriction system</keyword>
<accession>A0A167JTP2</accession>
<reference evidence="8 9" key="1">
    <citation type="submission" date="2016-02" db="EMBL/GenBank/DDBJ databases">
        <title>Ulvibacter sp. LPB0005, isolated from Thais luteostoma.</title>
        <authorList>
            <person name="Shin S.-K."/>
            <person name="Yi H."/>
        </authorList>
    </citation>
    <scope>NUCLEOTIDE SEQUENCE [LARGE SCALE GENOMIC DNA]</scope>
    <source>
        <strain evidence="8 9">LPB0005</strain>
    </source>
</reference>
<evidence type="ECO:0000256" key="5">
    <source>
        <dbReference type="ARBA" id="ARBA00022747"/>
    </source>
</evidence>
<dbReference type="AlphaFoldDB" id="A0A167JTP2"/>
<dbReference type="GO" id="GO:0032259">
    <property type="term" value="P:methylation"/>
    <property type="evidence" value="ECO:0007669"/>
    <property type="project" value="UniProtKB-KW"/>
</dbReference>
<evidence type="ECO:0000256" key="6">
    <source>
        <dbReference type="ARBA" id="ARBA00047422"/>
    </source>
</evidence>
<dbReference type="InterPro" id="IPR029063">
    <property type="entry name" value="SAM-dependent_MTases_sf"/>
</dbReference>
<dbReference type="STRING" id="1763537.ULVI_01890"/>
<evidence type="ECO:0000256" key="3">
    <source>
        <dbReference type="ARBA" id="ARBA00022679"/>
    </source>
</evidence>
<sequence>MKKLTVIDFFCGAGGFSEGFRQAGYEIIQGYDNWQPAINTFNHNFKTESSVKNILDFKDSIDEIDSLPNTDVIIGSPPCVSFSSSNISGKADKESGVTLTKVFLRIVAVKKFQKNSQLKAWYMENVSNSRNYLADYYTFKDLGLAKWAKKNRLSPNKKAIILKDNQPLINSADYGSYQSRKRAISGENIDKNKLIIPKPTHSKNEKSELEKWKSLKNLLAKIPRPNSKISEKEIEDPIYPSIKISQSNLSDQFYDTGLYKSEWRQSKYLKTNHPYMGKMSFPENLNNPSRTVTATKSGTSREAIIYKSEYNRKGNGEFRNPTVREAASIMGFPYTYQFIGSANNKWRLVGNAVCPSVSRAFANELLVQLKRPQLKNHVLDLENNINSVYNLNTFSENLFENQPKRNKNSRFRRHAIKDGNLTVTLSNYKIDQNSKTKNKWFTSIQYGTGEGFPIQNVQNNYYRKIEDEIKSFRGGSKFIEIINNGFTELIGSKSDLQYMYEVQKSMENLMEPTELVEKLAEIIKQTDLSSENFEQHNKKIFKEKRAIPKTQLLALYAINKISSTANSQ</sequence>
<dbReference type="Gene3D" id="3.90.120.10">
    <property type="entry name" value="DNA Methylase, subunit A, domain 2"/>
    <property type="match status" value="1"/>
</dbReference>
<dbReference type="PANTHER" id="PTHR10629:SF52">
    <property type="entry name" value="DNA (CYTOSINE-5)-METHYLTRANSFERASE 1"/>
    <property type="match status" value="1"/>
</dbReference>
<proteinExistence type="inferred from homology"/>
<dbReference type="Gene3D" id="3.40.50.150">
    <property type="entry name" value="Vaccinia Virus protein VP39"/>
    <property type="match status" value="1"/>
</dbReference>
<comment type="caution">
    <text evidence="8">The sequence shown here is derived from an EMBL/GenBank/DDBJ whole genome shotgun (WGS) entry which is preliminary data.</text>
</comment>
<dbReference type="InterPro" id="IPR001525">
    <property type="entry name" value="C5_MeTfrase"/>
</dbReference>
<evidence type="ECO:0000313" key="8">
    <source>
        <dbReference type="EMBL" id="OAB81037.1"/>
    </source>
</evidence>
<evidence type="ECO:0000313" key="9">
    <source>
        <dbReference type="Proteomes" id="UP000077013"/>
    </source>
</evidence>
<evidence type="ECO:0000256" key="1">
    <source>
        <dbReference type="ARBA" id="ARBA00011975"/>
    </source>
</evidence>
<protein>
    <recommendedName>
        <fullName evidence="1">DNA (cytosine-5-)-methyltransferase</fullName>
        <ecNumber evidence="1">2.1.1.37</ecNumber>
    </recommendedName>
</protein>
<evidence type="ECO:0000256" key="7">
    <source>
        <dbReference type="PROSITE-ProRule" id="PRU01016"/>
    </source>
</evidence>
<dbReference type="InterPro" id="IPR050390">
    <property type="entry name" value="C5-Methyltransferase"/>
</dbReference>
<evidence type="ECO:0000256" key="4">
    <source>
        <dbReference type="ARBA" id="ARBA00022691"/>
    </source>
</evidence>
<dbReference type="EMBL" id="LRXL01000019">
    <property type="protein sequence ID" value="OAB81037.1"/>
    <property type="molecule type" value="Genomic_DNA"/>
</dbReference>
<keyword evidence="9" id="KW-1185">Reference proteome</keyword>
<dbReference type="SUPFAM" id="SSF53335">
    <property type="entry name" value="S-adenosyl-L-methionine-dependent methyltransferases"/>
    <property type="match status" value="1"/>
</dbReference>
<dbReference type="GO" id="GO:0003677">
    <property type="term" value="F:DNA binding"/>
    <property type="evidence" value="ECO:0007669"/>
    <property type="project" value="TreeGrafter"/>
</dbReference>
<dbReference type="RefSeq" id="WP_068589060.1">
    <property type="nucleotide sequence ID" value="NZ_LRXL01000019.1"/>
</dbReference>
<gene>
    <name evidence="8" type="ORF">ULVI_01890</name>
</gene>
<dbReference type="Proteomes" id="UP000077013">
    <property type="component" value="Unassembled WGS sequence"/>
</dbReference>
<keyword evidence="3 7" id="KW-0808">Transferase</keyword>
<dbReference type="Pfam" id="PF00145">
    <property type="entry name" value="DNA_methylase"/>
    <property type="match status" value="1"/>
</dbReference>
<keyword evidence="2 7" id="KW-0489">Methyltransferase</keyword>
<dbReference type="GO" id="GO:0003886">
    <property type="term" value="F:DNA (cytosine-5-)-methyltransferase activity"/>
    <property type="evidence" value="ECO:0007669"/>
    <property type="project" value="UniProtKB-EC"/>
</dbReference>
<dbReference type="GO" id="GO:0044027">
    <property type="term" value="P:negative regulation of gene expression via chromosomal CpG island methylation"/>
    <property type="evidence" value="ECO:0007669"/>
    <property type="project" value="TreeGrafter"/>
</dbReference>
<keyword evidence="4 7" id="KW-0949">S-adenosyl-L-methionine</keyword>
<dbReference type="OrthoDB" id="32195at2"/>
<feature type="active site" evidence="7">
    <location>
        <position position="79"/>
    </location>
</feature>
<comment type="catalytic activity">
    <reaction evidence="6">
        <text>a 2'-deoxycytidine in DNA + S-adenosyl-L-methionine = a 5-methyl-2'-deoxycytidine in DNA + S-adenosyl-L-homocysteine + H(+)</text>
        <dbReference type="Rhea" id="RHEA:13681"/>
        <dbReference type="Rhea" id="RHEA-COMP:11369"/>
        <dbReference type="Rhea" id="RHEA-COMP:11370"/>
        <dbReference type="ChEBI" id="CHEBI:15378"/>
        <dbReference type="ChEBI" id="CHEBI:57856"/>
        <dbReference type="ChEBI" id="CHEBI:59789"/>
        <dbReference type="ChEBI" id="CHEBI:85452"/>
        <dbReference type="ChEBI" id="CHEBI:85454"/>
        <dbReference type="EC" id="2.1.1.37"/>
    </reaction>
</comment>
<dbReference type="EC" id="2.1.1.37" evidence="1"/>
<evidence type="ECO:0000256" key="2">
    <source>
        <dbReference type="ARBA" id="ARBA00022603"/>
    </source>
</evidence>
<name>A0A167JTP2_9FLAO</name>
<organism evidence="8 9">
    <name type="scientific">Cochleicola gelatinilyticus</name>
    <dbReference type="NCBI Taxonomy" id="1763537"/>
    <lineage>
        <taxon>Bacteria</taxon>
        <taxon>Pseudomonadati</taxon>
        <taxon>Bacteroidota</taxon>
        <taxon>Flavobacteriia</taxon>
        <taxon>Flavobacteriales</taxon>
        <taxon>Flavobacteriaceae</taxon>
        <taxon>Cochleicola</taxon>
    </lineage>
</organism>
<comment type="similarity">
    <text evidence="7">Belongs to the class I-like SAM-binding methyltransferase superfamily. C5-methyltransferase family.</text>
</comment>
<dbReference type="PANTHER" id="PTHR10629">
    <property type="entry name" value="CYTOSINE-SPECIFIC METHYLTRANSFERASE"/>
    <property type="match status" value="1"/>
</dbReference>
<dbReference type="GO" id="GO:0009307">
    <property type="term" value="P:DNA restriction-modification system"/>
    <property type="evidence" value="ECO:0007669"/>
    <property type="project" value="UniProtKB-KW"/>
</dbReference>